<dbReference type="InterPro" id="IPR036962">
    <property type="entry name" value="Glyco_hydro_3_N_sf"/>
</dbReference>
<evidence type="ECO:0000256" key="2">
    <source>
        <dbReference type="ARBA" id="ARBA00005336"/>
    </source>
</evidence>
<comment type="caution">
    <text evidence="9">The sequence shown here is derived from an EMBL/GenBank/DDBJ whole genome shotgun (WGS) entry which is preliminary data.</text>
</comment>
<dbReference type="InterPro" id="IPR037524">
    <property type="entry name" value="PA14/GLEYA"/>
</dbReference>
<dbReference type="EMBL" id="JAODAN010000002">
    <property type="protein sequence ID" value="KAK1925989.1"/>
    <property type="molecule type" value="Genomic_DNA"/>
</dbReference>
<dbReference type="Proteomes" id="UP001182556">
    <property type="component" value="Unassembled WGS sequence"/>
</dbReference>
<dbReference type="PROSITE" id="PS51820">
    <property type="entry name" value="PA14"/>
    <property type="match status" value="1"/>
</dbReference>
<dbReference type="Gene3D" id="3.40.50.1700">
    <property type="entry name" value="Glycoside hydrolase family 3 C-terminal domain"/>
    <property type="match status" value="1"/>
</dbReference>
<dbReference type="SUPFAM" id="SSF56988">
    <property type="entry name" value="Anthrax protective antigen"/>
    <property type="match status" value="1"/>
</dbReference>
<dbReference type="InterPro" id="IPR036881">
    <property type="entry name" value="Glyco_hydro_3_C_sf"/>
</dbReference>
<name>A0AAD9L883_PAPLA</name>
<reference evidence="9" key="1">
    <citation type="submission" date="2023-02" db="EMBL/GenBank/DDBJ databases">
        <title>Identification and recombinant expression of a fungal hydrolase from Papiliotrema laurentii that hydrolyzes apple cutin and clears colloidal polyester polyurethane.</title>
        <authorList>
            <consortium name="DOE Joint Genome Institute"/>
            <person name="Roman V.A."/>
            <person name="Bojanowski C."/>
            <person name="Crable B.R."/>
            <person name="Wagner D.N."/>
            <person name="Hung C.S."/>
            <person name="Nadeau L.J."/>
            <person name="Schratz L."/>
            <person name="Haridas S."/>
            <person name="Pangilinan J."/>
            <person name="Lipzen A."/>
            <person name="Na H."/>
            <person name="Yan M."/>
            <person name="Ng V."/>
            <person name="Grigoriev I.V."/>
            <person name="Spatafora J.W."/>
            <person name="Barlow D."/>
            <person name="Biffinger J."/>
            <person name="Kelley-Loughnane N."/>
            <person name="Varaljay V.A."/>
            <person name="Crookes-Goodson W.J."/>
        </authorList>
    </citation>
    <scope>NUCLEOTIDE SEQUENCE</scope>
    <source>
        <strain evidence="9">5307AH</strain>
    </source>
</reference>
<dbReference type="SUPFAM" id="SSF52279">
    <property type="entry name" value="Beta-D-glucan exohydrolase, C-terminal domain"/>
    <property type="match status" value="1"/>
</dbReference>
<evidence type="ECO:0000256" key="1">
    <source>
        <dbReference type="ARBA" id="ARBA00000448"/>
    </source>
</evidence>
<dbReference type="Pfam" id="PF14310">
    <property type="entry name" value="Fn3-like"/>
    <property type="match status" value="1"/>
</dbReference>
<dbReference type="Gene3D" id="2.60.40.10">
    <property type="entry name" value="Immunoglobulins"/>
    <property type="match status" value="1"/>
</dbReference>
<dbReference type="GO" id="GO:0009251">
    <property type="term" value="P:glucan catabolic process"/>
    <property type="evidence" value="ECO:0007669"/>
    <property type="project" value="TreeGrafter"/>
</dbReference>
<keyword evidence="6 7" id="KW-0326">Glycosidase</keyword>
<dbReference type="GO" id="GO:0008422">
    <property type="term" value="F:beta-glucosidase activity"/>
    <property type="evidence" value="ECO:0007669"/>
    <property type="project" value="UniProtKB-EC"/>
</dbReference>
<evidence type="ECO:0000313" key="9">
    <source>
        <dbReference type="EMBL" id="KAK1925989.1"/>
    </source>
</evidence>
<dbReference type="AlphaFoldDB" id="A0AAD9L883"/>
<dbReference type="PRINTS" id="PR00133">
    <property type="entry name" value="GLHYDRLASE3"/>
</dbReference>
<keyword evidence="7" id="KW-0624">Polysaccharide degradation</keyword>
<dbReference type="InterPro" id="IPR050288">
    <property type="entry name" value="Cellulose_deg_GH3"/>
</dbReference>
<evidence type="ECO:0000313" key="10">
    <source>
        <dbReference type="Proteomes" id="UP001182556"/>
    </source>
</evidence>
<dbReference type="Pfam" id="PF00933">
    <property type="entry name" value="Glyco_hydro_3"/>
    <property type="match status" value="1"/>
</dbReference>
<dbReference type="PANTHER" id="PTHR42715">
    <property type="entry name" value="BETA-GLUCOSIDASE"/>
    <property type="match status" value="1"/>
</dbReference>
<evidence type="ECO:0000259" key="8">
    <source>
        <dbReference type="PROSITE" id="PS51820"/>
    </source>
</evidence>
<keyword evidence="10" id="KW-1185">Reference proteome</keyword>
<dbReference type="Pfam" id="PF01915">
    <property type="entry name" value="Glyco_hydro_3_C"/>
    <property type="match status" value="1"/>
</dbReference>
<dbReference type="InterPro" id="IPR019800">
    <property type="entry name" value="Glyco_hydro_3_AS"/>
</dbReference>
<dbReference type="InterPro" id="IPR017853">
    <property type="entry name" value="GH"/>
</dbReference>
<dbReference type="InterPro" id="IPR026891">
    <property type="entry name" value="Fn3-like"/>
</dbReference>
<keyword evidence="4 7" id="KW-0378">Hydrolase</keyword>
<evidence type="ECO:0000256" key="4">
    <source>
        <dbReference type="ARBA" id="ARBA00022801"/>
    </source>
</evidence>
<dbReference type="EC" id="3.2.1.21" evidence="3 7"/>
<dbReference type="PANTHER" id="PTHR42715:SF10">
    <property type="entry name" value="BETA-GLUCOSIDASE"/>
    <property type="match status" value="1"/>
</dbReference>
<organism evidence="9 10">
    <name type="scientific">Papiliotrema laurentii</name>
    <name type="common">Cryptococcus laurentii</name>
    <dbReference type="NCBI Taxonomy" id="5418"/>
    <lineage>
        <taxon>Eukaryota</taxon>
        <taxon>Fungi</taxon>
        <taxon>Dikarya</taxon>
        <taxon>Basidiomycota</taxon>
        <taxon>Agaricomycotina</taxon>
        <taxon>Tremellomycetes</taxon>
        <taxon>Tremellales</taxon>
        <taxon>Rhynchogastremaceae</taxon>
        <taxon>Papiliotrema</taxon>
    </lineage>
</organism>
<dbReference type="Gene3D" id="2.60.120.260">
    <property type="entry name" value="Galactose-binding domain-like"/>
    <property type="match status" value="1"/>
</dbReference>
<proteinExistence type="inferred from homology"/>
<dbReference type="Pfam" id="PF07691">
    <property type="entry name" value="PA14"/>
    <property type="match status" value="1"/>
</dbReference>
<evidence type="ECO:0000256" key="7">
    <source>
        <dbReference type="RuleBase" id="RU361161"/>
    </source>
</evidence>
<gene>
    <name evidence="9" type="ORF">DB88DRAFT_143710</name>
</gene>
<evidence type="ECO:0000256" key="3">
    <source>
        <dbReference type="ARBA" id="ARBA00012744"/>
    </source>
</evidence>
<accession>A0AAD9L883</accession>
<protein>
    <recommendedName>
        <fullName evidence="3 7">beta-glucosidase</fullName>
        <ecNumber evidence="3 7">3.2.1.21</ecNumber>
    </recommendedName>
</protein>
<dbReference type="PROSITE" id="PS00775">
    <property type="entry name" value="GLYCOSYL_HYDROL_F3"/>
    <property type="match status" value="1"/>
</dbReference>
<feature type="domain" description="PA14" evidence="8">
    <location>
        <begin position="400"/>
        <end position="558"/>
    </location>
</feature>
<dbReference type="InterPro" id="IPR001764">
    <property type="entry name" value="Glyco_hydro_3_N"/>
</dbReference>
<comment type="catalytic activity">
    <reaction evidence="1 7">
        <text>Hydrolysis of terminal, non-reducing beta-D-glucosyl residues with release of beta-D-glucose.</text>
        <dbReference type="EC" id="3.2.1.21"/>
    </reaction>
</comment>
<evidence type="ECO:0000256" key="6">
    <source>
        <dbReference type="ARBA" id="ARBA00023295"/>
    </source>
</evidence>
<dbReference type="InterPro" id="IPR013783">
    <property type="entry name" value="Ig-like_fold"/>
</dbReference>
<dbReference type="SMART" id="SM01217">
    <property type="entry name" value="Fn3_like"/>
    <property type="match status" value="1"/>
</dbReference>
<dbReference type="InterPro" id="IPR011658">
    <property type="entry name" value="PA14_dom"/>
</dbReference>
<sequence>MTAFDPLHVLGQLTFEEKVSLLSGGDQWHTAAVPRLDIPRARVSDGPNGVRGISMLNSAPSACFPCATGTGASFDIALLRKIGESLGEECRARGVHCLLGPTTNIQRDPRGGRGFESFGEDPYHAGTMAKAWIEGVQSRYVMTCPKHLVCNEQELNRRSTNSVLDERTLHEIYLEPFRIQCQAKPKTIMSSYNKLNGLHASEDPHLLRDILRGDFLFDGMVMSDWGGTYSGGEAIAAGMDLEMPGPSMMRGSPLEREIVSGKLDPADLDACVLNVLRFVHAAVESGIPSEMEEGTVDTPQVRRLLRQSAADSVVLLKNDSGILPLHPQGIRTIAVIGPNADIACIAGGGSANLTPTYRVTPLEAIRSVASGVGATVQHTTGVEETRWTPLLGDKVRDTTGALGRMTADFFAENPFDGRLLEPAYSMSVANTHAFFIDGIPTSVPIRGYIRARMSFTPNATGVWILGLTVAGQGDLYVDDKMVVENSTNQEPDVSFFNTGAKERIGEIQLQAGQSYTLEVRFSNFKQISAMSPYAGRRGGMRIGARFKYDPEAEIERAVQMARRADVAILCVGLNGEWESESYDREDIMLPRLVNRLVEAVLDVRPDSIVINQSGMPVEMPWIAKAATVVQAFYGGNDCGNGIADVLFGKVNPSAKLPLTWPKSIEDYPAHKNFGHPLNTVYSEGINVGYRYFDRQGGPASLFPYGHGLSYTTFTYSALTAEWVDDISLHVSFDIENTGSVVGKEAALVFIHESRPRATRPEVELAGFAKTSHLQPGQKERLTIVLEHKAFSYFCTNRHCWIARKGGYEIRVGPSSVSFALATMVHLTESWQWRGLLQPRRFS</sequence>
<keyword evidence="5 7" id="KW-0119">Carbohydrate metabolism</keyword>
<dbReference type="SUPFAM" id="SSF51445">
    <property type="entry name" value="(Trans)glycosidases"/>
    <property type="match status" value="1"/>
</dbReference>
<comment type="similarity">
    <text evidence="2 7">Belongs to the glycosyl hydrolase 3 family.</text>
</comment>
<comment type="pathway">
    <text evidence="7">Glycan metabolism; cellulose degradation.</text>
</comment>
<dbReference type="Gene3D" id="3.20.20.300">
    <property type="entry name" value="Glycoside hydrolase, family 3, N-terminal domain"/>
    <property type="match status" value="1"/>
</dbReference>
<dbReference type="InterPro" id="IPR002772">
    <property type="entry name" value="Glyco_hydro_3_C"/>
</dbReference>
<evidence type="ECO:0000256" key="5">
    <source>
        <dbReference type="ARBA" id="ARBA00023277"/>
    </source>
</evidence>